<evidence type="ECO:0000256" key="4">
    <source>
        <dbReference type="ARBA" id="ARBA00022723"/>
    </source>
</evidence>
<dbReference type="PANTHER" id="PTHR11685">
    <property type="entry name" value="RBR FAMILY RING FINGER AND IBR DOMAIN-CONTAINING"/>
    <property type="match status" value="1"/>
</dbReference>
<keyword evidence="3" id="KW-0808">Transferase</keyword>
<dbReference type="PROSITE" id="PS51873">
    <property type="entry name" value="TRIAD"/>
    <property type="match status" value="1"/>
</dbReference>
<organism evidence="11 12">
    <name type="scientific">Periconia macrospinosa</name>
    <dbReference type="NCBI Taxonomy" id="97972"/>
    <lineage>
        <taxon>Eukaryota</taxon>
        <taxon>Fungi</taxon>
        <taxon>Dikarya</taxon>
        <taxon>Ascomycota</taxon>
        <taxon>Pezizomycotina</taxon>
        <taxon>Dothideomycetes</taxon>
        <taxon>Pleosporomycetidae</taxon>
        <taxon>Pleosporales</taxon>
        <taxon>Massarineae</taxon>
        <taxon>Periconiaceae</taxon>
        <taxon>Periconia</taxon>
    </lineage>
</organism>
<dbReference type="OrthoDB" id="9977870at2759"/>
<evidence type="ECO:0000256" key="2">
    <source>
        <dbReference type="ARBA" id="ARBA00012251"/>
    </source>
</evidence>
<name>A0A2V1DHF8_9PLEO</name>
<reference evidence="11 12" key="1">
    <citation type="journal article" date="2018" name="Sci. Rep.">
        <title>Comparative genomics provides insights into the lifestyle and reveals functional heterogeneity of dark septate endophytic fungi.</title>
        <authorList>
            <person name="Knapp D.G."/>
            <person name="Nemeth J.B."/>
            <person name="Barry K."/>
            <person name="Hainaut M."/>
            <person name="Henrissat B."/>
            <person name="Johnson J."/>
            <person name="Kuo A."/>
            <person name="Lim J.H.P."/>
            <person name="Lipzen A."/>
            <person name="Nolan M."/>
            <person name="Ohm R.A."/>
            <person name="Tamas L."/>
            <person name="Grigoriev I.V."/>
            <person name="Spatafora J.W."/>
            <person name="Nagy L.G."/>
            <person name="Kovacs G.M."/>
        </authorList>
    </citation>
    <scope>NUCLEOTIDE SEQUENCE [LARGE SCALE GENOMIC DNA]</scope>
    <source>
        <strain evidence="11 12">DSE2036</strain>
    </source>
</reference>
<evidence type="ECO:0000313" key="11">
    <source>
        <dbReference type="EMBL" id="PVH97478.1"/>
    </source>
</evidence>
<comment type="catalytic activity">
    <reaction evidence="1">
        <text>[E2 ubiquitin-conjugating enzyme]-S-ubiquitinyl-L-cysteine + [acceptor protein]-L-lysine = [E2 ubiquitin-conjugating enzyme]-L-cysteine + [acceptor protein]-N(6)-ubiquitinyl-L-lysine.</text>
        <dbReference type="EC" id="2.3.2.31"/>
    </reaction>
</comment>
<dbReference type="GO" id="GO:0061630">
    <property type="term" value="F:ubiquitin protein ligase activity"/>
    <property type="evidence" value="ECO:0007669"/>
    <property type="project" value="UniProtKB-EC"/>
</dbReference>
<dbReference type="Gene3D" id="3.30.40.10">
    <property type="entry name" value="Zinc/RING finger domain, C3HC4 (zinc finger)"/>
    <property type="match status" value="1"/>
</dbReference>
<dbReference type="InterPro" id="IPR031127">
    <property type="entry name" value="E3_UB_ligase_RBR"/>
</dbReference>
<dbReference type="InterPro" id="IPR013083">
    <property type="entry name" value="Znf_RING/FYVE/PHD"/>
</dbReference>
<evidence type="ECO:0000256" key="7">
    <source>
        <dbReference type="ARBA" id="ARBA00022786"/>
    </source>
</evidence>
<evidence type="ECO:0000256" key="9">
    <source>
        <dbReference type="SAM" id="MobiDB-lite"/>
    </source>
</evidence>
<sequence>MNTSTPFVPEHPSRKQLRTLKKTQRRRSESAKDQITLGTQETPEIVLQADEFELYECGVCLEEVSPAKVTITCDAHVVCNDCVPLFFKHALANLGEFPARCCPQHALQPKMYSHLLSPQLFEKYLRRAREHFTKLSQRNYCANLDCGSFIPKANIVSLEGAETAKCDDCDTLTCTGCKGIWKNKWHICDKPADGPPNWLPEYTKDCRIKRCPRCHIFVEHREACNHMTCSFCKAEFCFICFRKWKHFHHDCPEYGDPEYDEDGFEVGKRGLHRLTGLTRSGYDVY</sequence>
<dbReference type="Gene3D" id="1.20.120.1750">
    <property type="match status" value="1"/>
</dbReference>
<keyword evidence="5" id="KW-0677">Repeat</keyword>
<evidence type="ECO:0000256" key="5">
    <source>
        <dbReference type="ARBA" id="ARBA00022737"/>
    </source>
</evidence>
<evidence type="ECO:0000256" key="3">
    <source>
        <dbReference type="ARBA" id="ARBA00022679"/>
    </source>
</evidence>
<feature type="compositionally biased region" description="Basic residues" evidence="9">
    <location>
        <begin position="14"/>
        <end position="25"/>
    </location>
</feature>
<dbReference type="Pfam" id="PF01485">
    <property type="entry name" value="IBR"/>
    <property type="match status" value="1"/>
</dbReference>
<keyword evidence="8" id="KW-0862">Zinc</keyword>
<keyword evidence="4" id="KW-0479">Metal-binding</keyword>
<feature type="non-terminal residue" evidence="11">
    <location>
        <position position="285"/>
    </location>
</feature>
<feature type="region of interest" description="Disordered" evidence="9">
    <location>
        <begin position="1"/>
        <end position="35"/>
    </location>
</feature>
<dbReference type="SUPFAM" id="SSF57850">
    <property type="entry name" value="RING/U-box"/>
    <property type="match status" value="2"/>
</dbReference>
<keyword evidence="7" id="KW-0833">Ubl conjugation pathway</keyword>
<dbReference type="STRING" id="97972.A0A2V1DHF8"/>
<dbReference type="GO" id="GO:0016567">
    <property type="term" value="P:protein ubiquitination"/>
    <property type="evidence" value="ECO:0007669"/>
    <property type="project" value="InterPro"/>
</dbReference>
<dbReference type="Proteomes" id="UP000244855">
    <property type="component" value="Unassembled WGS sequence"/>
</dbReference>
<accession>A0A2V1DHF8</accession>
<feature type="domain" description="RING-type" evidence="10">
    <location>
        <begin position="53"/>
        <end position="260"/>
    </location>
</feature>
<keyword evidence="6" id="KW-0863">Zinc-finger</keyword>
<dbReference type="AlphaFoldDB" id="A0A2V1DHF8"/>
<dbReference type="EC" id="2.3.2.31" evidence="2"/>
<evidence type="ECO:0000313" key="12">
    <source>
        <dbReference type="Proteomes" id="UP000244855"/>
    </source>
</evidence>
<evidence type="ECO:0000256" key="8">
    <source>
        <dbReference type="ARBA" id="ARBA00022833"/>
    </source>
</evidence>
<dbReference type="CDD" id="cd20336">
    <property type="entry name" value="Rcat_RBR"/>
    <property type="match status" value="1"/>
</dbReference>
<dbReference type="EMBL" id="KZ805435">
    <property type="protein sequence ID" value="PVH97478.1"/>
    <property type="molecule type" value="Genomic_DNA"/>
</dbReference>
<keyword evidence="12" id="KW-1185">Reference proteome</keyword>
<gene>
    <name evidence="11" type="ORF">DM02DRAFT_533140</name>
</gene>
<protein>
    <recommendedName>
        <fullName evidence="2">RBR-type E3 ubiquitin transferase</fullName>
        <ecNumber evidence="2">2.3.2.31</ecNumber>
    </recommendedName>
</protein>
<proteinExistence type="predicted"/>
<dbReference type="GO" id="GO:0008270">
    <property type="term" value="F:zinc ion binding"/>
    <property type="evidence" value="ECO:0007669"/>
    <property type="project" value="UniProtKB-KW"/>
</dbReference>
<evidence type="ECO:0000259" key="10">
    <source>
        <dbReference type="PROSITE" id="PS51873"/>
    </source>
</evidence>
<dbReference type="Pfam" id="PF22191">
    <property type="entry name" value="IBR_1"/>
    <property type="match status" value="1"/>
</dbReference>
<dbReference type="InterPro" id="IPR002867">
    <property type="entry name" value="IBR_dom"/>
</dbReference>
<dbReference type="InterPro" id="IPR044066">
    <property type="entry name" value="TRIAD_supradom"/>
</dbReference>
<evidence type="ECO:0000256" key="6">
    <source>
        <dbReference type="ARBA" id="ARBA00022771"/>
    </source>
</evidence>
<evidence type="ECO:0000256" key="1">
    <source>
        <dbReference type="ARBA" id="ARBA00001798"/>
    </source>
</evidence>